<dbReference type="AlphaFoldDB" id="A0A835ANN0"/>
<keyword evidence="2" id="KW-1185">Reference proteome</keyword>
<protein>
    <submittedName>
        <fullName evidence="1">Uncharacterized protein</fullName>
    </submittedName>
</protein>
<evidence type="ECO:0000313" key="2">
    <source>
        <dbReference type="Proteomes" id="UP000636709"/>
    </source>
</evidence>
<evidence type="ECO:0000313" key="1">
    <source>
        <dbReference type="EMBL" id="KAF8666142.1"/>
    </source>
</evidence>
<dbReference type="Proteomes" id="UP000636709">
    <property type="component" value="Unassembled WGS sequence"/>
</dbReference>
<reference evidence="1" key="1">
    <citation type="submission" date="2020-07" db="EMBL/GenBank/DDBJ databases">
        <title>Genome sequence and genetic diversity analysis of an under-domesticated orphan crop, white fonio (Digitaria exilis).</title>
        <authorList>
            <person name="Bennetzen J.L."/>
            <person name="Chen S."/>
            <person name="Ma X."/>
            <person name="Wang X."/>
            <person name="Yssel A.E.J."/>
            <person name="Chaluvadi S.R."/>
            <person name="Johnson M."/>
            <person name="Gangashetty P."/>
            <person name="Hamidou F."/>
            <person name="Sanogo M.D."/>
            <person name="Zwaenepoel A."/>
            <person name="Wallace J."/>
            <person name="Van De Peer Y."/>
            <person name="Van Deynze A."/>
        </authorList>
    </citation>
    <scope>NUCLEOTIDE SEQUENCE</scope>
    <source>
        <tissue evidence="1">Leaves</tissue>
    </source>
</reference>
<organism evidence="1 2">
    <name type="scientific">Digitaria exilis</name>
    <dbReference type="NCBI Taxonomy" id="1010633"/>
    <lineage>
        <taxon>Eukaryota</taxon>
        <taxon>Viridiplantae</taxon>
        <taxon>Streptophyta</taxon>
        <taxon>Embryophyta</taxon>
        <taxon>Tracheophyta</taxon>
        <taxon>Spermatophyta</taxon>
        <taxon>Magnoliopsida</taxon>
        <taxon>Liliopsida</taxon>
        <taxon>Poales</taxon>
        <taxon>Poaceae</taxon>
        <taxon>PACMAD clade</taxon>
        <taxon>Panicoideae</taxon>
        <taxon>Panicodae</taxon>
        <taxon>Paniceae</taxon>
        <taxon>Anthephorinae</taxon>
        <taxon>Digitaria</taxon>
    </lineage>
</organism>
<proteinExistence type="predicted"/>
<gene>
    <name evidence="1" type="ORF">HU200_053858</name>
</gene>
<sequence>MWAMWCTRRFPGAYYQQFWSLLQHGNTREIICSASKTLETVALDIFANNGRRNNNRL</sequence>
<accession>A0A835ANN0</accession>
<dbReference type="OrthoDB" id="687335at2759"/>
<comment type="caution">
    <text evidence="1">The sequence shown here is derived from an EMBL/GenBank/DDBJ whole genome shotgun (WGS) entry which is preliminary data.</text>
</comment>
<name>A0A835ANN0_9POAL</name>
<dbReference type="EMBL" id="JACEFO010002316">
    <property type="protein sequence ID" value="KAF8666142.1"/>
    <property type="molecule type" value="Genomic_DNA"/>
</dbReference>